<dbReference type="Gene3D" id="3.40.50.300">
    <property type="entry name" value="P-loop containing nucleotide triphosphate hydrolases"/>
    <property type="match status" value="2"/>
</dbReference>
<evidence type="ECO:0000256" key="3">
    <source>
        <dbReference type="ARBA" id="ARBA00021315"/>
    </source>
</evidence>
<keyword evidence="5 9" id="KW-0227">DNA damage</keyword>
<dbReference type="EMBL" id="CP115174">
    <property type="protein sequence ID" value="WBO22246.1"/>
    <property type="molecule type" value="Genomic_DNA"/>
</dbReference>
<evidence type="ECO:0000313" key="13">
    <source>
        <dbReference type="Proteomes" id="UP001210865"/>
    </source>
</evidence>
<keyword evidence="7 9" id="KW-0234">DNA repair</keyword>
<reference evidence="12 13" key="1">
    <citation type="submission" date="2022-12" db="EMBL/GenBank/DDBJ databases">
        <title>Sphingomonas abieness sp. nov., an endophytic bacterium isolated from Abies koreana.</title>
        <authorList>
            <person name="Jiang L."/>
            <person name="Lee J."/>
        </authorList>
    </citation>
    <scope>NUCLEOTIDE SEQUENCE [LARGE SCALE GENOMIC DNA]</scope>
    <source>
        <strain evidence="13">PAMB 00755</strain>
    </source>
</reference>
<keyword evidence="6" id="KW-0067">ATP-binding</keyword>
<dbReference type="InterPro" id="IPR004604">
    <property type="entry name" value="DNA_recomb/repair_RecN"/>
</dbReference>
<evidence type="ECO:0000256" key="10">
    <source>
        <dbReference type="SAM" id="Coils"/>
    </source>
</evidence>
<proteinExistence type="inferred from homology"/>
<feature type="coiled-coil region" evidence="10">
    <location>
        <begin position="166"/>
        <end position="193"/>
    </location>
</feature>
<dbReference type="PANTHER" id="PTHR11059">
    <property type="entry name" value="DNA REPAIR PROTEIN RECN"/>
    <property type="match status" value="1"/>
</dbReference>
<evidence type="ECO:0000256" key="5">
    <source>
        <dbReference type="ARBA" id="ARBA00022763"/>
    </source>
</evidence>
<feature type="domain" description="RecF/RecN/SMC N-terminal" evidence="11">
    <location>
        <begin position="14"/>
        <end position="511"/>
    </location>
</feature>
<dbReference type="PIRSF" id="PIRSF003128">
    <property type="entry name" value="RecN"/>
    <property type="match status" value="1"/>
</dbReference>
<evidence type="ECO:0000256" key="1">
    <source>
        <dbReference type="ARBA" id="ARBA00003618"/>
    </source>
</evidence>
<keyword evidence="10" id="KW-0175">Coiled coil</keyword>
<sequence>MLIRLAIRDVVLIEALDLDFSAGLGALTGETGAGKSILLDSLGLALGARADSGLVRHGADRAVVTASFDVSEDSVVTGLLADNGLEGEPGEPLIVRRIVKADGGSRASINDQPVSAALLRELGTRLVEIHGQHDDRGLLNARGHRALLDAFGRFDTGPIATTHARWRAAEAALEAARADIETAERDREWLDHAVAELRQLAPEAGEEETLAADRAAMQKGARLAEDLGHVTTHLDGSDGALAGLRQAARRLDRIAHEHEALATALAALDRAVIEASEAEDALAEAGRAMAFEPERLDAIETRLFDLRGIARKHRVQPDQLAALAEELEARLSRIEAGGAGLAALERAVAAARTDYEREAAALSDARAGAALRLDKAVAGELAPLKLDAARFRTAIERLPEAQWGADGRDRVEFLISTNPGAPFAPLVKIASGGELSRFILALKVALAEAAGARTMIFDEIDRGVGGAVASAIGDRLARLSTKAQLLVVTHSPQVAARADRQLLIAKSHDGTVTRTGVRLLDEGERREEIARMLSGAEVTDEARAQAGKLLAA</sequence>
<gene>
    <name evidence="12" type="primary">recN</name>
    <name evidence="12" type="ORF">PBT88_19195</name>
</gene>
<dbReference type="NCBIfam" id="TIGR00634">
    <property type="entry name" value="recN"/>
    <property type="match status" value="1"/>
</dbReference>
<evidence type="ECO:0000313" key="12">
    <source>
        <dbReference type="EMBL" id="WBO22246.1"/>
    </source>
</evidence>
<evidence type="ECO:0000259" key="11">
    <source>
        <dbReference type="Pfam" id="PF02463"/>
    </source>
</evidence>
<evidence type="ECO:0000256" key="8">
    <source>
        <dbReference type="ARBA" id="ARBA00033408"/>
    </source>
</evidence>
<name>A0ABY7NP51_9SPHN</name>
<dbReference type="InterPro" id="IPR003395">
    <property type="entry name" value="RecF/RecN/SMC_N"/>
</dbReference>
<dbReference type="SUPFAM" id="SSF52540">
    <property type="entry name" value="P-loop containing nucleoside triphosphate hydrolases"/>
    <property type="match status" value="2"/>
</dbReference>
<protein>
    <recommendedName>
        <fullName evidence="3 9">DNA repair protein RecN</fullName>
    </recommendedName>
    <alternativeName>
        <fullName evidence="8 9">Recombination protein N</fullName>
    </alternativeName>
</protein>
<dbReference type="InterPro" id="IPR027417">
    <property type="entry name" value="P-loop_NTPase"/>
</dbReference>
<dbReference type="Proteomes" id="UP001210865">
    <property type="component" value="Chromosome"/>
</dbReference>
<organism evidence="12 13">
    <name type="scientific">Sphingomonas abietis</name>
    <dbReference type="NCBI Taxonomy" id="3012344"/>
    <lineage>
        <taxon>Bacteria</taxon>
        <taxon>Pseudomonadati</taxon>
        <taxon>Pseudomonadota</taxon>
        <taxon>Alphaproteobacteria</taxon>
        <taxon>Sphingomonadales</taxon>
        <taxon>Sphingomonadaceae</taxon>
        <taxon>Sphingomonas</taxon>
    </lineage>
</organism>
<keyword evidence="13" id="KW-1185">Reference proteome</keyword>
<dbReference type="RefSeq" id="WP_270076894.1">
    <property type="nucleotide sequence ID" value="NZ_CP115174.1"/>
</dbReference>
<accession>A0ABY7NP51</accession>
<comment type="function">
    <text evidence="1 9">May be involved in recombinational repair of damaged DNA.</text>
</comment>
<dbReference type="Pfam" id="PF02463">
    <property type="entry name" value="SMC_N"/>
    <property type="match status" value="1"/>
</dbReference>
<dbReference type="CDD" id="cd03241">
    <property type="entry name" value="ABC_RecN"/>
    <property type="match status" value="2"/>
</dbReference>
<dbReference type="PANTHER" id="PTHR11059:SF0">
    <property type="entry name" value="DNA REPAIR PROTEIN RECN"/>
    <property type="match status" value="1"/>
</dbReference>
<evidence type="ECO:0000256" key="4">
    <source>
        <dbReference type="ARBA" id="ARBA00022741"/>
    </source>
</evidence>
<evidence type="ECO:0000256" key="6">
    <source>
        <dbReference type="ARBA" id="ARBA00022840"/>
    </source>
</evidence>
<evidence type="ECO:0000256" key="7">
    <source>
        <dbReference type="ARBA" id="ARBA00023204"/>
    </source>
</evidence>
<evidence type="ECO:0000256" key="9">
    <source>
        <dbReference type="PIRNR" id="PIRNR003128"/>
    </source>
</evidence>
<evidence type="ECO:0000256" key="2">
    <source>
        <dbReference type="ARBA" id="ARBA00009441"/>
    </source>
</evidence>
<keyword evidence="4" id="KW-0547">Nucleotide-binding</keyword>
<comment type="similarity">
    <text evidence="2 9">Belongs to the RecN family.</text>
</comment>